<name>A0A1V1P3J0_9BACT</name>
<sequence length="802" mass="93121">MVFTDSTLKYFSIIPFRVRSAMATTKSSICFEYEDEPFYNAYNAIFETWIEKKSQRYVAKSYNISRRTLTKWENEFVKHGTIGLLASLSYVEIDHKLELLTVLVKSARPHERANYTLKLAEAIGIHNVSLDHIRRIHRCYGYGQRMDSKEFSYYSDLQHIVKSVEIQKLRPKKFLIHNSNDRKNTFFNYTYDHPQQRIELFRTISKCSKKRQIRPILKEFGVSPNRFYYLKKRYMTYGVWGLVDLVQKGQVGEKISTDLELQIIEERLMYPDLSTSKMIKKLKLKCSKANVQKIYKKWGLSQFKESIQIRGVISQPMPSVSDKKINEDFNANLSAKMRFPDLIEMSNLKVNKSFLKFLKCLSYKKVSISNPGVFIVAPFLSQLGVVEALHTYAPKSYLSSEITSSIILNTLRIIAGFPTIHDYTMNSDRSVAIASGLTINPGKSRFYESFDNLRFNHLQSLRNDASSRAQELGIIEGKEIAIDYHCDQSDSRFPRDKSLSKSPDKNGDIVYAHRPQVIWDSINNSIINIAYCEGASRAPTALYKFCENNLFKIIDPDVITEIYADSEYTGEKQLVYLAVRSQADITMCLKQNPKIKKWKEITINKNIWEDYGSEYRISSHDFQLSETGKDFRFIVKQNKETDEIRCFGSTHLDHSPKKILNSYHIRWPVETGIKDLIENYFLNKPTGTSPEKVETHYYCVMLARLCIDYARSILAISKWQTPENWNCVLSSMRTSLFSNQNCELSLNDSGDFLLTYLDGDRSGIKRIISKILQKRKEANLNKVPWWGNRGIQIEVKDQYNFI</sequence>
<protein>
    <submittedName>
        <fullName evidence="1">Transposase IS4 family protein Desulfonatronospira thiodismutans ASO3-1 ref</fullName>
    </submittedName>
</protein>
<dbReference type="EMBL" id="ATBP01000661">
    <property type="protein sequence ID" value="ETR69374.1"/>
    <property type="molecule type" value="Genomic_DNA"/>
</dbReference>
<dbReference type="SUPFAM" id="SSF46689">
    <property type="entry name" value="Homeodomain-like"/>
    <property type="match status" value="1"/>
</dbReference>
<gene>
    <name evidence="1" type="ORF">OMM_03970</name>
</gene>
<accession>A0A1V1P3J0</accession>
<proteinExistence type="predicted"/>
<comment type="caution">
    <text evidence="1">The sequence shown here is derived from an EMBL/GenBank/DDBJ whole genome shotgun (WGS) entry which is preliminary data.</text>
</comment>
<organism evidence="1 2">
    <name type="scientific">Candidatus Magnetoglobus multicellularis str. Araruama</name>
    <dbReference type="NCBI Taxonomy" id="890399"/>
    <lineage>
        <taxon>Bacteria</taxon>
        <taxon>Pseudomonadati</taxon>
        <taxon>Thermodesulfobacteriota</taxon>
        <taxon>Desulfobacteria</taxon>
        <taxon>Desulfobacterales</taxon>
        <taxon>Desulfobacteraceae</taxon>
        <taxon>Candidatus Magnetoglobus</taxon>
    </lineage>
</organism>
<dbReference type="InterPro" id="IPR009057">
    <property type="entry name" value="Homeodomain-like_sf"/>
</dbReference>
<evidence type="ECO:0000313" key="2">
    <source>
        <dbReference type="Proteomes" id="UP000189670"/>
    </source>
</evidence>
<dbReference type="AlphaFoldDB" id="A0A1V1P3J0"/>
<evidence type="ECO:0000313" key="1">
    <source>
        <dbReference type="EMBL" id="ETR69374.1"/>
    </source>
</evidence>
<dbReference type="Proteomes" id="UP000189670">
    <property type="component" value="Unassembled WGS sequence"/>
</dbReference>
<reference evidence="2" key="1">
    <citation type="submission" date="2012-11" db="EMBL/GenBank/DDBJ databases">
        <authorList>
            <person name="Lucero-Rivera Y.E."/>
            <person name="Tovar-Ramirez D."/>
        </authorList>
    </citation>
    <scope>NUCLEOTIDE SEQUENCE [LARGE SCALE GENOMIC DNA]</scope>
    <source>
        <strain evidence="2">Araruama</strain>
    </source>
</reference>